<evidence type="ECO:0000256" key="1">
    <source>
        <dbReference type="ARBA" id="ARBA00004196"/>
    </source>
</evidence>
<dbReference type="InterPro" id="IPR013740">
    <property type="entry name" value="Redoxin"/>
</dbReference>
<evidence type="ECO:0000313" key="7">
    <source>
        <dbReference type="EMBL" id="MFD1697660.1"/>
    </source>
</evidence>
<dbReference type="SUPFAM" id="SSF52833">
    <property type="entry name" value="Thioredoxin-like"/>
    <property type="match status" value="1"/>
</dbReference>
<gene>
    <name evidence="7" type="ORF">ACFSC7_19240</name>
</gene>
<dbReference type="Pfam" id="PF08534">
    <property type="entry name" value="Redoxin"/>
    <property type="match status" value="1"/>
</dbReference>
<name>A0ABW4K079_9HYPH</name>
<keyword evidence="8" id="KW-1185">Reference proteome</keyword>
<comment type="subcellular location">
    <subcellularLocation>
        <location evidence="1">Cell envelope</location>
    </subcellularLocation>
</comment>
<proteinExistence type="inferred from homology"/>
<dbReference type="PANTHER" id="PTHR42852">
    <property type="entry name" value="THIOL:DISULFIDE INTERCHANGE PROTEIN DSBE"/>
    <property type="match status" value="1"/>
</dbReference>
<keyword evidence="5" id="KW-0676">Redox-active center</keyword>
<dbReference type="NCBIfam" id="TIGR00385">
    <property type="entry name" value="dsbE"/>
    <property type="match status" value="1"/>
</dbReference>
<evidence type="ECO:0000313" key="8">
    <source>
        <dbReference type="Proteomes" id="UP001597327"/>
    </source>
</evidence>
<comment type="caution">
    <text evidence="7">The sequence shown here is derived from an EMBL/GenBank/DDBJ whole genome shotgun (WGS) entry which is preliminary data.</text>
</comment>
<dbReference type="Proteomes" id="UP001597327">
    <property type="component" value="Unassembled WGS sequence"/>
</dbReference>
<dbReference type="InterPro" id="IPR013766">
    <property type="entry name" value="Thioredoxin_domain"/>
</dbReference>
<evidence type="ECO:0000256" key="5">
    <source>
        <dbReference type="ARBA" id="ARBA00023284"/>
    </source>
</evidence>
<dbReference type="Gene3D" id="3.40.30.10">
    <property type="entry name" value="Glutaredoxin"/>
    <property type="match status" value="1"/>
</dbReference>
<evidence type="ECO:0000256" key="4">
    <source>
        <dbReference type="ARBA" id="ARBA00023157"/>
    </source>
</evidence>
<evidence type="ECO:0000256" key="3">
    <source>
        <dbReference type="ARBA" id="ARBA00022748"/>
    </source>
</evidence>
<evidence type="ECO:0000259" key="6">
    <source>
        <dbReference type="PROSITE" id="PS51352"/>
    </source>
</evidence>
<dbReference type="CDD" id="cd03010">
    <property type="entry name" value="TlpA_like_DsbE"/>
    <property type="match status" value="1"/>
</dbReference>
<dbReference type="InterPro" id="IPR036249">
    <property type="entry name" value="Thioredoxin-like_sf"/>
</dbReference>
<dbReference type="InterPro" id="IPR004799">
    <property type="entry name" value="Periplasmic_diS_OxRdtase_DsbE"/>
</dbReference>
<dbReference type="PROSITE" id="PS51352">
    <property type="entry name" value="THIOREDOXIN_2"/>
    <property type="match status" value="1"/>
</dbReference>
<accession>A0ABW4K079</accession>
<evidence type="ECO:0000256" key="2">
    <source>
        <dbReference type="ARBA" id="ARBA00007758"/>
    </source>
</evidence>
<dbReference type="PANTHER" id="PTHR42852:SF6">
    <property type="entry name" value="THIOL:DISULFIDE INTERCHANGE PROTEIN DSBE"/>
    <property type="match status" value="1"/>
</dbReference>
<keyword evidence="4" id="KW-1015">Disulfide bond</keyword>
<feature type="domain" description="Thioredoxin" evidence="6">
    <location>
        <begin position="50"/>
        <end position="197"/>
    </location>
</feature>
<protein>
    <submittedName>
        <fullName evidence="7">DsbE family thiol:disulfide interchange protein</fullName>
    </submittedName>
</protein>
<dbReference type="EMBL" id="JBHUFA010000016">
    <property type="protein sequence ID" value="MFD1697660.1"/>
    <property type="molecule type" value="Genomic_DNA"/>
</dbReference>
<keyword evidence="3" id="KW-0201">Cytochrome c-type biogenesis</keyword>
<organism evidence="7 8">
    <name type="scientific">Roseibium aestuarii</name>
    <dbReference type="NCBI Taxonomy" id="2600299"/>
    <lineage>
        <taxon>Bacteria</taxon>
        <taxon>Pseudomonadati</taxon>
        <taxon>Pseudomonadota</taxon>
        <taxon>Alphaproteobacteria</taxon>
        <taxon>Hyphomicrobiales</taxon>
        <taxon>Stappiaceae</taxon>
        <taxon>Roseibium</taxon>
    </lineage>
</organism>
<comment type="similarity">
    <text evidence="2">Belongs to the thioredoxin family. DsbE subfamily.</text>
</comment>
<reference evidence="8" key="1">
    <citation type="journal article" date="2019" name="Int. J. Syst. Evol. Microbiol.">
        <title>The Global Catalogue of Microorganisms (GCM) 10K type strain sequencing project: providing services to taxonomists for standard genome sequencing and annotation.</title>
        <authorList>
            <consortium name="The Broad Institute Genomics Platform"/>
            <consortium name="The Broad Institute Genome Sequencing Center for Infectious Disease"/>
            <person name="Wu L."/>
            <person name="Ma J."/>
        </authorList>
    </citation>
    <scope>NUCLEOTIDE SEQUENCE [LARGE SCALE GENOMIC DNA]</scope>
    <source>
        <strain evidence="8">JCM 3369</strain>
    </source>
</reference>
<dbReference type="RefSeq" id="WP_149893175.1">
    <property type="nucleotide sequence ID" value="NZ_JBHUFA010000016.1"/>
</dbReference>
<dbReference type="InterPro" id="IPR050553">
    <property type="entry name" value="Thioredoxin_ResA/DsbE_sf"/>
</dbReference>
<sequence>MTDQPQPAGKTTSRRLPVLVLLPLFLFAALAALFLVQLTMGRDPSVIPSALIDKPAPQTALPALEGLTENGQPVPGLTNADFEGQVTAVNVFASWCGPCRQEHPFLERLAEVEGLQMAAINYKDPTENARRFLASFGNPFDRVGTDDDGRAGIEWGVTGVPETFLIDRKGTIRYKLFGPLTEENYQGFLAEIRKLQAE</sequence>